<sequence length="35" mass="3982">MYRTRKEDSCLDTTVAAPGHHPLVSDYCLIMTNDQ</sequence>
<evidence type="ECO:0000313" key="1">
    <source>
        <dbReference type="EMBL" id="VDN88007.1"/>
    </source>
</evidence>
<dbReference type="Proteomes" id="UP000278627">
    <property type="component" value="Unassembled WGS sequence"/>
</dbReference>
<dbReference type="AlphaFoldDB" id="A0A0N4TF71"/>
<organism evidence="3">
    <name type="scientific">Brugia pahangi</name>
    <name type="common">Filarial nematode worm</name>
    <dbReference type="NCBI Taxonomy" id="6280"/>
    <lineage>
        <taxon>Eukaryota</taxon>
        <taxon>Metazoa</taxon>
        <taxon>Ecdysozoa</taxon>
        <taxon>Nematoda</taxon>
        <taxon>Chromadorea</taxon>
        <taxon>Rhabditida</taxon>
        <taxon>Spirurina</taxon>
        <taxon>Spiruromorpha</taxon>
        <taxon>Filarioidea</taxon>
        <taxon>Onchocercidae</taxon>
        <taxon>Brugia</taxon>
    </lineage>
</organism>
<dbReference type="WBParaSite" id="BPAG_0000685901-mRNA-1">
    <property type="protein sequence ID" value="BPAG_0000685901-mRNA-1"/>
    <property type="gene ID" value="BPAG_0000685901"/>
</dbReference>
<evidence type="ECO:0000313" key="3">
    <source>
        <dbReference type="WBParaSite" id="BPAG_0000685901-mRNA-1"/>
    </source>
</evidence>
<dbReference type="EMBL" id="UZAD01006804">
    <property type="protein sequence ID" value="VDN88007.1"/>
    <property type="molecule type" value="Genomic_DNA"/>
</dbReference>
<protein>
    <submittedName>
        <fullName evidence="1 3">Uncharacterized protein</fullName>
    </submittedName>
</protein>
<name>A0A0N4TF71_BRUPA</name>
<evidence type="ECO:0000313" key="2">
    <source>
        <dbReference type="Proteomes" id="UP000278627"/>
    </source>
</evidence>
<gene>
    <name evidence="1" type="ORF">BPAG_LOCUS6821</name>
</gene>
<proteinExistence type="predicted"/>
<accession>A0A0N4TF71</accession>
<reference evidence="3" key="1">
    <citation type="submission" date="2017-02" db="UniProtKB">
        <authorList>
            <consortium name="WormBaseParasite"/>
        </authorList>
    </citation>
    <scope>IDENTIFICATION</scope>
</reference>
<reference evidence="1 2" key="2">
    <citation type="submission" date="2018-11" db="EMBL/GenBank/DDBJ databases">
        <authorList>
            <consortium name="Pathogen Informatics"/>
        </authorList>
    </citation>
    <scope>NUCLEOTIDE SEQUENCE [LARGE SCALE GENOMIC DNA]</scope>
</reference>
<keyword evidence="2" id="KW-1185">Reference proteome</keyword>